<dbReference type="Proteomes" id="UP000217790">
    <property type="component" value="Unassembled WGS sequence"/>
</dbReference>
<dbReference type="EMBL" id="KZ293706">
    <property type="protein sequence ID" value="PBK83455.1"/>
    <property type="molecule type" value="Genomic_DNA"/>
</dbReference>
<accession>A0A2H3CK98</accession>
<gene>
    <name evidence="1" type="ORF">ARMGADRAFT_670314</name>
</gene>
<sequence>MAVFGTPFPSCHRARFLRLPSLAPFPSFYAMSRRGTIVCDPHIYISFSVGASFHLYACHFAHLPQISCSRECQDYRPSKLDCSGIQAPWRATHTSTLGPIDSEGVREFPRLIVTDACSPNQKRISVEARAVTRPRSSDCHATGNLFVS</sequence>
<organism evidence="1 2">
    <name type="scientific">Armillaria gallica</name>
    <name type="common">Bulbous honey fungus</name>
    <name type="synonym">Armillaria bulbosa</name>
    <dbReference type="NCBI Taxonomy" id="47427"/>
    <lineage>
        <taxon>Eukaryota</taxon>
        <taxon>Fungi</taxon>
        <taxon>Dikarya</taxon>
        <taxon>Basidiomycota</taxon>
        <taxon>Agaricomycotina</taxon>
        <taxon>Agaricomycetes</taxon>
        <taxon>Agaricomycetidae</taxon>
        <taxon>Agaricales</taxon>
        <taxon>Marasmiineae</taxon>
        <taxon>Physalacriaceae</taxon>
        <taxon>Armillaria</taxon>
    </lineage>
</organism>
<name>A0A2H3CK98_ARMGA</name>
<reference evidence="2" key="1">
    <citation type="journal article" date="2017" name="Nat. Ecol. Evol.">
        <title>Genome expansion and lineage-specific genetic innovations in the forest pathogenic fungi Armillaria.</title>
        <authorList>
            <person name="Sipos G."/>
            <person name="Prasanna A.N."/>
            <person name="Walter M.C."/>
            <person name="O'Connor E."/>
            <person name="Balint B."/>
            <person name="Krizsan K."/>
            <person name="Kiss B."/>
            <person name="Hess J."/>
            <person name="Varga T."/>
            <person name="Slot J."/>
            <person name="Riley R."/>
            <person name="Boka B."/>
            <person name="Rigling D."/>
            <person name="Barry K."/>
            <person name="Lee J."/>
            <person name="Mihaltcheva S."/>
            <person name="LaButti K."/>
            <person name="Lipzen A."/>
            <person name="Waldron R."/>
            <person name="Moloney N.M."/>
            <person name="Sperisen C."/>
            <person name="Kredics L."/>
            <person name="Vagvoelgyi C."/>
            <person name="Patrignani A."/>
            <person name="Fitzpatrick D."/>
            <person name="Nagy I."/>
            <person name="Doyle S."/>
            <person name="Anderson J.B."/>
            <person name="Grigoriev I.V."/>
            <person name="Gueldener U."/>
            <person name="Muensterkoetter M."/>
            <person name="Nagy L.G."/>
        </authorList>
    </citation>
    <scope>NUCLEOTIDE SEQUENCE [LARGE SCALE GENOMIC DNA]</scope>
    <source>
        <strain evidence="2">Ar21-2</strain>
    </source>
</reference>
<evidence type="ECO:0000313" key="1">
    <source>
        <dbReference type="EMBL" id="PBK83455.1"/>
    </source>
</evidence>
<proteinExistence type="predicted"/>
<protein>
    <submittedName>
        <fullName evidence="1">Uncharacterized protein</fullName>
    </submittedName>
</protein>
<keyword evidence="2" id="KW-1185">Reference proteome</keyword>
<evidence type="ECO:0000313" key="2">
    <source>
        <dbReference type="Proteomes" id="UP000217790"/>
    </source>
</evidence>
<dbReference type="InParanoid" id="A0A2H3CK98"/>
<dbReference type="AlphaFoldDB" id="A0A2H3CK98"/>